<gene>
    <name evidence="1" type="ORF">CICLE_v10023200mg</name>
</gene>
<keyword evidence="2" id="KW-1185">Reference proteome</keyword>
<reference evidence="1 2" key="1">
    <citation type="submission" date="2013-10" db="EMBL/GenBank/DDBJ databases">
        <authorList>
            <consortium name="International Citrus Genome Consortium"/>
            <person name="Jenkins J."/>
            <person name="Schmutz J."/>
            <person name="Prochnik S."/>
            <person name="Rokhsar D."/>
            <person name="Gmitter F."/>
            <person name="Ollitrault P."/>
            <person name="Machado M."/>
            <person name="Talon M."/>
            <person name="Wincker P."/>
            <person name="Jaillon O."/>
            <person name="Morgante M."/>
        </authorList>
    </citation>
    <scope>NUCLEOTIDE SEQUENCE</scope>
    <source>
        <strain evidence="2">cv. Clemenules</strain>
    </source>
</reference>
<dbReference type="AlphaFoldDB" id="V4TQI3"/>
<proteinExistence type="predicted"/>
<dbReference type="KEGG" id="cic:CICLE_v10023200mg"/>
<evidence type="ECO:0000313" key="1">
    <source>
        <dbReference type="EMBL" id="ESR55672.1"/>
    </source>
</evidence>
<protein>
    <submittedName>
        <fullName evidence="1">Uncharacterized protein</fullName>
    </submittedName>
</protein>
<dbReference type="InParanoid" id="V4TQI3"/>
<sequence>MGLMGSLVRGDIPPFRDPDSSFLKLSNNYLLLASLTTWNSGLVSLYIARCVPLSHHFYSPVIRIRFGSNDL</sequence>
<dbReference type="Proteomes" id="UP000030687">
    <property type="component" value="Unassembled WGS sequence"/>
</dbReference>
<organism evidence="1 2">
    <name type="scientific">Citrus clementina</name>
    <name type="common">Clementine</name>
    <name type="synonym">Citrus deliciosa x Citrus sinensis</name>
    <dbReference type="NCBI Taxonomy" id="85681"/>
    <lineage>
        <taxon>Eukaryota</taxon>
        <taxon>Viridiplantae</taxon>
        <taxon>Streptophyta</taxon>
        <taxon>Embryophyta</taxon>
        <taxon>Tracheophyta</taxon>
        <taxon>Spermatophyta</taxon>
        <taxon>Magnoliopsida</taxon>
        <taxon>eudicotyledons</taxon>
        <taxon>Gunneridae</taxon>
        <taxon>Pentapetalae</taxon>
        <taxon>rosids</taxon>
        <taxon>malvids</taxon>
        <taxon>Sapindales</taxon>
        <taxon>Rutaceae</taxon>
        <taxon>Aurantioideae</taxon>
        <taxon>Citrus</taxon>
    </lineage>
</organism>
<dbReference type="Gramene" id="ESR55672">
    <property type="protein sequence ID" value="ESR55672"/>
    <property type="gene ID" value="CICLE_v10023200mg"/>
</dbReference>
<evidence type="ECO:0000313" key="2">
    <source>
        <dbReference type="Proteomes" id="UP000030687"/>
    </source>
</evidence>
<dbReference type="EMBL" id="KI536661">
    <property type="protein sequence ID" value="ESR55672.1"/>
    <property type="molecule type" value="Genomic_DNA"/>
</dbReference>
<accession>V4TQI3</accession>
<name>V4TQI3_CITCL</name>